<name>A0A4T3F651_9SPHN</name>
<dbReference type="RefSeq" id="WP_136691735.1">
    <property type="nucleotide sequence ID" value="NZ_SSHH01000001.1"/>
</dbReference>
<comment type="caution">
    <text evidence="2">The sequence shown here is derived from an EMBL/GenBank/DDBJ whole genome shotgun (WGS) entry which is preliminary data.</text>
</comment>
<dbReference type="OrthoDB" id="7266652at2"/>
<dbReference type="InterPro" id="IPR038158">
    <property type="entry name" value="H-NOX_domain_sf"/>
</dbReference>
<dbReference type="SUPFAM" id="SSF111126">
    <property type="entry name" value="Ligand-binding domain in the NO signalling and Golgi transport"/>
    <property type="match status" value="1"/>
</dbReference>
<sequence>MKGVIFAELQRWVEQAFSPATADAMITQSGLARNGVYTSVGSYPHEEALELIGALSKIVDKPVPELANAYGYWLAFRFVELYPQMFEGYTDAVNFLRDVDANHHQEVAKLYPGARTPTIVAVVEGEELIVSYSSHRPFADVALGLVRGYLDYFDHRLEVVRDPNDEGPHAARFFIREPGNQALGHKV</sequence>
<evidence type="ECO:0000313" key="3">
    <source>
        <dbReference type="Proteomes" id="UP000309389"/>
    </source>
</evidence>
<dbReference type="InterPro" id="IPR024096">
    <property type="entry name" value="NO_sig/Golgi_transp_ligand-bd"/>
</dbReference>
<evidence type="ECO:0000259" key="1">
    <source>
        <dbReference type="Pfam" id="PF07700"/>
    </source>
</evidence>
<dbReference type="Gene3D" id="3.90.1520.10">
    <property type="entry name" value="H-NOX domain"/>
    <property type="match status" value="1"/>
</dbReference>
<evidence type="ECO:0000313" key="2">
    <source>
        <dbReference type="EMBL" id="TIX51122.1"/>
    </source>
</evidence>
<reference evidence="2 3" key="1">
    <citation type="submission" date="2019-04" db="EMBL/GenBank/DDBJ databases">
        <title>Altererythrobacter aquimixticola sp. nov., isolated from sediment of junction between the ocean and a freshwater spring.</title>
        <authorList>
            <person name="Yoon J.-H."/>
        </authorList>
    </citation>
    <scope>NUCLEOTIDE SEQUENCE [LARGE SCALE GENOMIC DNA]</scope>
    <source>
        <strain evidence="2 3">SSKS-13</strain>
    </source>
</reference>
<dbReference type="EMBL" id="SSHH01000001">
    <property type="protein sequence ID" value="TIX51122.1"/>
    <property type="molecule type" value="Genomic_DNA"/>
</dbReference>
<accession>A0A4T3F651</accession>
<dbReference type="Pfam" id="PF07700">
    <property type="entry name" value="HNOB"/>
    <property type="match status" value="1"/>
</dbReference>
<organism evidence="2 3">
    <name type="scientific">Alteraurantiacibacter aquimixticola</name>
    <dbReference type="NCBI Taxonomy" id="2489173"/>
    <lineage>
        <taxon>Bacteria</taxon>
        <taxon>Pseudomonadati</taxon>
        <taxon>Pseudomonadota</taxon>
        <taxon>Alphaproteobacteria</taxon>
        <taxon>Sphingomonadales</taxon>
        <taxon>Erythrobacteraceae</taxon>
        <taxon>Alteraurantiacibacter</taxon>
    </lineage>
</organism>
<protein>
    <recommendedName>
        <fullName evidence="1">Heme NO-binding domain-containing protein</fullName>
    </recommendedName>
</protein>
<feature type="domain" description="Heme NO-binding" evidence="1">
    <location>
        <begin position="2"/>
        <end position="159"/>
    </location>
</feature>
<dbReference type="GO" id="GO:0020037">
    <property type="term" value="F:heme binding"/>
    <property type="evidence" value="ECO:0007669"/>
    <property type="project" value="InterPro"/>
</dbReference>
<proteinExistence type="predicted"/>
<dbReference type="Proteomes" id="UP000309389">
    <property type="component" value="Unassembled WGS sequence"/>
</dbReference>
<dbReference type="AlphaFoldDB" id="A0A4T3F651"/>
<keyword evidence="3" id="KW-1185">Reference proteome</keyword>
<dbReference type="InterPro" id="IPR011644">
    <property type="entry name" value="Heme_NO-bd"/>
</dbReference>
<gene>
    <name evidence="2" type="ORF">E5222_01175</name>
</gene>